<dbReference type="Proteomes" id="UP000282084">
    <property type="component" value="Unassembled WGS sequence"/>
</dbReference>
<organism evidence="1 2">
    <name type="scientific">Saccharothrix australiensis</name>
    <dbReference type="NCBI Taxonomy" id="2072"/>
    <lineage>
        <taxon>Bacteria</taxon>
        <taxon>Bacillati</taxon>
        <taxon>Actinomycetota</taxon>
        <taxon>Actinomycetes</taxon>
        <taxon>Pseudonocardiales</taxon>
        <taxon>Pseudonocardiaceae</taxon>
        <taxon>Saccharothrix</taxon>
    </lineage>
</organism>
<evidence type="ECO:0000313" key="2">
    <source>
        <dbReference type="Proteomes" id="UP000282084"/>
    </source>
</evidence>
<accession>A0A495VU99</accession>
<proteinExistence type="predicted"/>
<dbReference type="EMBL" id="RBXO01000001">
    <property type="protein sequence ID" value="RKT52005.1"/>
    <property type="molecule type" value="Genomic_DNA"/>
</dbReference>
<protein>
    <submittedName>
        <fullName evidence="1">Uncharacterized protein</fullName>
    </submittedName>
</protein>
<reference evidence="1 2" key="1">
    <citation type="submission" date="2018-10" db="EMBL/GenBank/DDBJ databases">
        <title>Sequencing the genomes of 1000 actinobacteria strains.</title>
        <authorList>
            <person name="Klenk H.-P."/>
        </authorList>
    </citation>
    <scope>NUCLEOTIDE SEQUENCE [LARGE SCALE GENOMIC DNA]</scope>
    <source>
        <strain evidence="1 2">DSM 43800</strain>
    </source>
</reference>
<comment type="caution">
    <text evidence="1">The sequence shown here is derived from an EMBL/GenBank/DDBJ whole genome shotgun (WGS) entry which is preliminary data.</text>
</comment>
<dbReference type="AlphaFoldDB" id="A0A495VU99"/>
<sequence>MSILTHVDTVMLMYSDHSPVHGSTWLDLVDAHRVTYRLEPGEDTARFTILGPLEVELDMPAALVRHCRDVFDAALAELAGNAAHRP</sequence>
<name>A0A495VU99_9PSEU</name>
<keyword evidence="2" id="KW-1185">Reference proteome</keyword>
<gene>
    <name evidence="1" type="ORF">C8E97_0496</name>
</gene>
<evidence type="ECO:0000313" key="1">
    <source>
        <dbReference type="EMBL" id="RKT52005.1"/>
    </source>
</evidence>